<name>A0ABY7JVK1_9ACTN</name>
<feature type="transmembrane region" description="Helical" evidence="2">
    <location>
        <begin position="110"/>
        <end position="133"/>
    </location>
</feature>
<feature type="region of interest" description="Disordered" evidence="1">
    <location>
        <begin position="387"/>
        <end position="436"/>
    </location>
</feature>
<feature type="transmembrane region" description="Helical" evidence="2">
    <location>
        <begin position="73"/>
        <end position="98"/>
    </location>
</feature>
<evidence type="ECO:0000313" key="3">
    <source>
        <dbReference type="EMBL" id="WAX55126.1"/>
    </source>
</evidence>
<keyword evidence="2" id="KW-1133">Transmembrane helix</keyword>
<feature type="transmembrane region" description="Helical" evidence="2">
    <location>
        <begin position="223"/>
        <end position="248"/>
    </location>
</feature>
<dbReference type="EMBL" id="CP097463">
    <property type="protein sequence ID" value="WAX55126.1"/>
    <property type="molecule type" value="Genomic_DNA"/>
</dbReference>
<dbReference type="Proteomes" id="UP001164693">
    <property type="component" value="Chromosome"/>
</dbReference>
<protein>
    <recommendedName>
        <fullName evidence="5">Conjugal transfer protein TrbL</fullName>
    </recommendedName>
</protein>
<organism evidence="3 4">
    <name type="scientific">Jatrophihabitans cynanchi</name>
    <dbReference type="NCBI Taxonomy" id="2944128"/>
    <lineage>
        <taxon>Bacteria</taxon>
        <taxon>Bacillati</taxon>
        <taxon>Actinomycetota</taxon>
        <taxon>Actinomycetes</taxon>
        <taxon>Jatrophihabitantales</taxon>
        <taxon>Jatrophihabitantaceae</taxon>
        <taxon>Jatrophihabitans</taxon>
    </lineage>
</organism>
<evidence type="ECO:0000313" key="4">
    <source>
        <dbReference type="Proteomes" id="UP001164693"/>
    </source>
</evidence>
<evidence type="ECO:0008006" key="5">
    <source>
        <dbReference type="Google" id="ProtNLM"/>
    </source>
</evidence>
<proteinExistence type="predicted"/>
<gene>
    <name evidence="3" type="ORF">M6B22_11195</name>
</gene>
<sequence length="436" mass="43005">MSGCSINPLSWGQCVTGALGHVIGGAGKAIAGGVFDSIAHAFATAASGAVNWLWRQIGSATAIDLSSRSMGTLYGIAAGIGVLIALGLFAVQVIACAVRQDFGGLGRAARGVAVSSLGVIVAIGSVAVLLTAVDTLSNGVVQVATGTTMTGIGKRLVAADVLTGGQLNSAGMLLFSLVLLISVVIVWCALMIRKMLIVVAAVFAPIAFAGATSDLTRGWVRKWIEFTVALVFSKLILVIVFMIGLSLVNGAAATGGVTDHVTNLAIGALTLLLAGFAPWMAIRMVHFTGDHFGHLHSQAAAARAGGAAAVAAPGKLSATHSQATAMRSKITPTAGGFGSGSGPSSGKQPPPGTGAATGAGAAGSAAGMASVGLAAARAPGQIAGWTSRAVDQATAATPSASPPTAPVRHANGGPTPPDRGQSESPPSPPGAPPPRR</sequence>
<keyword evidence="2" id="KW-0812">Transmembrane</keyword>
<feature type="compositionally biased region" description="Pro residues" evidence="1">
    <location>
        <begin position="425"/>
        <end position="436"/>
    </location>
</feature>
<feature type="region of interest" description="Disordered" evidence="1">
    <location>
        <begin position="330"/>
        <end position="362"/>
    </location>
</feature>
<dbReference type="RefSeq" id="WP_269441628.1">
    <property type="nucleotide sequence ID" value="NZ_CP097463.1"/>
</dbReference>
<keyword evidence="2" id="KW-0472">Membrane</keyword>
<feature type="compositionally biased region" description="Low complexity" evidence="1">
    <location>
        <begin position="344"/>
        <end position="354"/>
    </location>
</feature>
<evidence type="ECO:0000256" key="1">
    <source>
        <dbReference type="SAM" id="MobiDB-lite"/>
    </source>
</evidence>
<reference evidence="3" key="1">
    <citation type="submission" date="2022-05" db="EMBL/GenBank/DDBJ databases">
        <title>Jatrophihabitans sp. SB3-54 whole genome sequence.</title>
        <authorList>
            <person name="Suh M.K."/>
            <person name="Eom M.K."/>
            <person name="Kim J.S."/>
            <person name="Kim H.S."/>
            <person name="Do H.E."/>
            <person name="Shin Y.K."/>
            <person name="Lee J.-S."/>
        </authorList>
    </citation>
    <scope>NUCLEOTIDE SEQUENCE</scope>
    <source>
        <strain evidence="3">SB3-54</strain>
    </source>
</reference>
<feature type="transmembrane region" description="Helical" evidence="2">
    <location>
        <begin position="170"/>
        <end position="190"/>
    </location>
</feature>
<feature type="transmembrane region" description="Helical" evidence="2">
    <location>
        <begin position="195"/>
        <end position="211"/>
    </location>
</feature>
<feature type="transmembrane region" description="Helical" evidence="2">
    <location>
        <begin position="260"/>
        <end position="282"/>
    </location>
</feature>
<keyword evidence="4" id="KW-1185">Reference proteome</keyword>
<accession>A0ABY7JVK1</accession>
<evidence type="ECO:0000256" key="2">
    <source>
        <dbReference type="SAM" id="Phobius"/>
    </source>
</evidence>